<dbReference type="Pfam" id="PF00440">
    <property type="entry name" value="TetR_N"/>
    <property type="match status" value="1"/>
</dbReference>
<dbReference type="EMBL" id="UOFW01000182">
    <property type="protein sequence ID" value="VAX06783.1"/>
    <property type="molecule type" value="Genomic_DNA"/>
</dbReference>
<feature type="region of interest" description="Disordered" evidence="2">
    <location>
        <begin position="205"/>
        <end position="228"/>
    </location>
</feature>
<feature type="compositionally biased region" description="Basic residues" evidence="2">
    <location>
        <begin position="207"/>
        <end position="228"/>
    </location>
</feature>
<reference evidence="4" key="1">
    <citation type="submission" date="2018-06" db="EMBL/GenBank/DDBJ databases">
        <authorList>
            <person name="Zhirakovskaya E."/>
        </authorList>
    </citation>
    <scope>NUCLEOTIDE SEQUENCE</scope>
</reference>
<gene>
    <name evidence="4" type="ORF">MNBD_ALPHA03-2020</name>
</gene>
<organism evidence="4">
    <name type="scientific">hydrothermal vent metagenome</name>
    <dbReference type="NCBI Taxonomy" id="652676"/>
    <lineage>
        <taxon>unclassified sequences</taxon>
        <taxon>metagenomes</taxon>
        <taxon>ecological metagenomes</taxon>
    </lineage>
</organism>
<evidence type="ECO:0000313" key="4">
    <source>
        <dbReference type="EMBL" id="VAX06783.1"/>
    </source>
</evidence>
<dbReference type="InterPro" id="IPR036271">
    <property type="entry name" value="Tet_transcr_reg_TetR-rel_C_sf"/>
</dbReference>
<evidence type="ECO:0000259" key="3">
    <source>
        <dbReference type="PROSITE" id="PS50977"/>
    </source>
</evidence>
<accession>A0A3B1B4A1</accession>
<keyword evidence="1" id="KW-0238">DNA-binding</keyword>
<dbReference type="SUPFAM" id="SSF48498">
    <property type="entry name" value="Tetracyclin repressor-like, C-terminal domain"/>
    <property type="match status" value="1"/>
</dbReference>
<evidence type="ECO:0000256" key="1">
    <source>
        <dbReference type="ARBA" id="ARBA00023125"/>
    </source>
</evidence>
<dbReference type="PANTHER" id="PTHR30055">
    <property type="entry name" value="HTH-TYPE TRANSCRIPTIONAL REGULATOR RUTR"/>
    <property type="match status" value="1"/>
</dbReference>
<sequence>MKTSIQKSTPRISAAARKASIIRAAAALFGEKGFSGTKTREIAARAGVSEALIFKHFPSKEDLYAAILAEKSPVPGLVEQIQSLAEQRNDVEVFTTIAETIVGGAPDQNLMRLILFSALESHELSDMFFQNHIRHFYDVLATYIEQRIEDGAFQPVEPLVAARAFMGMLIYHRLLTVLFRAPLTQEPQDIVHTFVTVFMDGLTRKPSQTKKRKSQKTPSKGSKKKRIL</sequence>
<dbReference type="InterPro" id="IPR050109">
    <property type="entry name" value="HTH-type_TetR-like_transc_reg"/>
</dbReference>
<evidence type="ECO:0000256" key="2">
    <source>
        <dbReference type="SAM" id="MobiDB-lite"/>
    </source>
</evidence>
<feature type="domain" description="HTH tetR-type" evidence="3">
    <location>
        <begin position="15"/>
        <end position="75"/>
    </location>
</feature>
<dbReference type="PRINTS" id="PR00455">
    <property type="entry name" value="HTHTETR"/>
</dbReference>
<dbReference type="SUPFAM" id="SSF46689">
    <property type="entry name" value="Homeodomain-like"/>
    <property type="match status" value="1"/>
</dbReference>
<dbReference type="InterPro" id="IPR001647">
    <property type="entry name" value="HTH_TetR"/>
</dbReference>
<dbReference type="PROSITE" id="PS50977">
    <property type="entry name" value="HTH_TETR_2"/>
    <property type="match status" value="1"/>
</dbReference>
<proteinExistence type="predicted"/>
<protein>
    <submittedName>
        <fullName evidence="4">Transcriptional regulator, AcrR family</fullName>
    </submittedName>
</protein>
<dbReference type="Gene3D" id="1.10.357.10">
    <property type="entry name" value="Tetracycline Repressor, domain 2"/>
    <property type="match status" value="1"/>
</dbReference>
<dbReference type="Pfam" id="PF14246">
    <property type="entry name" value="TetR_C_7"/>
    <property type="match status" value="1"/>
</dbReference>
<dbReference type="GO" id="GO:0003700">
    <property type="term" value="F:DNA-binding transcription factor activity"/>
    <property type="evidence" value="ECO:0007669"/>
    <property type="project" value="TreeGrafter"/>
</dbReference>
<name>A0A3B1B4A1_9ZZZZ</name>
<dbReference type="InterPro" id="IPR039536">
    <property type="entry name" value="TetR_C_Proteobacteria"/>
</dbReference>
<dbReference type="GO" id="GO:0000976">
    <property type="term" value="F:transcription cis-regulatory region binding"/>
    <property type="evidence" value="ECO:0007669"/>
    <property type="project" value="TreeGrafter"/>
</dbReference>
<dbReference type="InterPro" id="IPR009057">
    <property type="entry name" value="Homeodomain-like_sf"/>
</dbReference>
<dbReference type="PANTHER" id="PTHR30055:SF223">
    <property type="entry name" value="HTH-TYPE TRANSCRIPTIONAL REGULATOR UIDR"/>
    <property type="match status" value="1"/>
</dbReference>
<dbReference type="AlphaFoldDB" id="A0A3B1B4A1"/>